<dbReference type="RefSeq" id="XP_033662955.1">
    <property type="nucleotide sequence ID" value="XM_033808574.1"/>
</dbReference>
<gene>
    <name evidence="1" type="ORF">M409DRAFT_27445</name>
</gene>
<evidence type="ECO:0000313" key="1">
    <source>
        <dbReference type="EMBL" id="KAF2162066.1"/>
    </source>
</evidence>
<reference evidence="1" key="1">
    <citation type="journal article" date="2020" name="Stud. Mycol.">
        <title>101 Dothideomycetes genomes: a test case for predicting lifestyles and emergence of pathogens.</title>
        <authorList>
            <person name="Haridas S."/>
            <person name="Albert R."/>
            <person name="Binder M."/>
            <person name="Bloem J."/>
            <person name="Labutti K."/>
            <person name="Salamov A."/>
            <person name="Andreopoulos B."/>
            <person name="Baker S."/>
            <person name="Barry K."/>
            <person name="Bills G."/>
            <person name="Bluhm B."/>
            <person name="Cannon C."/>
            <person name="Castanera R."/>
            <person name="Culley D."/>
            <person name="Daum C."/>
            <person name="Ezra D."/>
            <person name="Gonzalez J."/>
            <person name="Henrissat B."/>
            <person name="Kuo A."/>
            <person name="Liang C."/>
            <person name="Lipzen A."/>
            <person name="Lutzoni F."/>
            <person name="Magnuson J."/>
            <person name="Mondo S."/>
            <person name="Nolan M."/>
            <person name="Ohm R."/>
            <person name="Pangilinan J."/>
            <person name="Park H.-J."/>
            <person name="Ramirez L."/>
            <person name="Alfaro M."/>
            <person name="Sun H."/>
            <person name="Tritt A."/>
            <person name="Yoshinaga Y."/>
            <person name="Zwiers L.-H."/>
            <person name="Turgeon B."/>
            <person name="Goodwin S."/>
            <person name="Spatafora J."/>
            <person name="Crous P."/>
            <person name="Grigoriev I."/>
        </authorList>
    </citation>
    <scope>NUCLEOTIDE SEQUENCE</scope>
    <source>
        <strain evidence="1">ATCC 36951</strain>
    </source>
</reference>
<dbReference type="AlphaFoldDB" id="A0A6A6C9E4"/>
<accession>A0A6A6C9E4</accession>
<dbReference type="GeneID" id="54561846"/>
<proteinExistence type="predicted"/>
<sequence length="244" mass="27057">MATTSTVAAKTLSTPEILEMVPLLLPAWDLLLCQRVATPWRDTVVRSEECQRTLFREPVTKSEKWTSLVVCDSIPAGEGPLIVQAMHPSDISSRNRGMGTISVVEPNPFLKFTTDEKESPIHLDCPAATIASAMSLEYHETVTMHRLLLLKNHAASFLDMYLTQAPVPSIAFYLEEDNPSAPAGFWLENPLGVTVKDLLQLLRPYLLPHAKTLPTLCFIFERACFACRTPGAASSTLEFRNSRS</sequence>
<keyword evidence="2" id="KW-1185">Reference proteome</keyword>
<evidence type="ECO:0008006" key="3">
    <source>
        <dbReference type="Google" id="ProtNLM"/>
    </source>
</evidence>
<dbReference type="Proteomes" id="UP000799537">
    <property type="component" value="Unassembled WGS sequence"/>
</dbReference>
<protein>
    <recommendedName>
        <fullName evidence="3">F-box domain-containing protein</fullName>
    </recommendedName>
</protein>
<dbReference type="EMBL" id="ML993615">
    <property type="protein sequence ID" value="KAF2162066.1"/>
    <property type="molecule type" value="Genomic_DNA"/>
</dbReference>
<evidence type="ECO:0000313" key="2">
    <source>
        <dbReference type="Proteomes" id="UP000799537"/>
    </source>
</evidence>
<name>A0A6A6C9E4_ZASCE</name>
<organism evidence="1 2">
    <name type="scientific">Zasmidium cellare ATCC 36951</name>
    <dbReference type="NCBI Taxonomy" id="1080233"/>
    <lineage>
        <taxon>Eukaryota</taxon>
        <taxon>Fungi</taxon>
        <taxon>Dikarya</taxon>
        <taxon>Ascomycota</taxon>
        <taxon>Pezizomycotina</taxon>
        <taxon>Dothideomycetes</taxon>
        <taxon>Dothideomycetidae</taxon>
        <taxon>Mycosphaerellales</taxon>
        <taxon>Mycosphaerellaceae</taxon>
        <taxon>Zasmidium</taxon>
    </lineage>
</organism>